<evidence type="ECO:0000256" key="5">
    <source>
        <dbReference type="ARBA" id="ARBA00023136"/>
    </source>
</evidence>
<feature type="transmembrane region" description="Helical" evidence="6">
    <location>
        <begin position="251"/>
        <end position="269"/>
    </location>
</feature>
<feature type="transmembrane region" description="Helical" evidence="6">
    <location>
        <begin position="143"/>
        <end position="165"/>
    </location>
</feature>
<evidence type="ECO:0000256" key="1">
    <source>
        <dbReference type="ARBA" id="ARBA00004651"/>
    </source>
</evidence>
<feature type="transmembrane region" description="Helical" evidence="6">
    <location>
        <begin position="380"/>
        <end position="402"/>
    </location>
</feature>
<feature type="transmembrane region" description="Helical" evidence="6">
    <location>
        <begin position="213"/>
        <end position="231"/>
    </location>
</feature>
<dbReference type="NCBIfam" id="TIGR00935">
    <property type="entry name" value="2a45"/>
    <property type="match status" value="1"/>
</dbReference>
<comment type="subcellular location">
    <subcellularLocation>
        <location evidence="1 6">Cell membrane</location>
        <topology evidence="1 6">Multi-pass membrane protein</topology>
    </subcellularLocation>
</comment>
<dbReference type="CDD" id="cd01118">
    <property type="entry name" value="ArsB_permease"/>
    <property type="match status" value="1"/>
</dbReference>
<comment type="caution">
    <text evidence="6">Lacks conserved residue(s) required for the propagation of feature annotation.</text>
</comment>
<dbReference type="AlphaFoldDB" id="C6HYX6"/>
<dbReference type="Pfam" id="PF02040">
    <property type="entry name" value="ArsB"/>
    <property type="match status" value="1"/>
</dbReference>
<keyword evidence="6" id="KW-0813">Transport</keyword>
<gene>
    <name evidence="7" type="ORF">UBAL3_94320017</name>
</gene>
<organism evidence="7 8">
    <name type="scientific">Leptospirillum ferrodiazotrophum</name>
    <dbReference type="NCBI Taxonomy" id="412449"/>
    <lineage>
        <taxon>Bacteria</taxon>
        <taxon>Pseudomonadati</taxon>
        <taxon>Nitrospirota</taxon>
        <taxon>Nitrospiria</taxon>
        <taxon>Nitrospirales</taxon>
        <taxon>Nitrospiraceae</taxon>
        <taxon>Leptospirillum</taxon>
    </lineage>
</organism>
<dbReference type="PRINTS" id="PR00758">
    <property type="entry name" value="ARSENICPUMP"/>
</dbReference>
<evidence type="ECO:0000313" key="8">
    <source>
        <dbReference type="Proteomes" id="UP000009374"/>
    </source>
</evidence>
<reference evidence="7 8" key="1">
    <citation type="journal article" date="2009" name="Appl. Environ. Microbiol.">
        <title>Community genomic and proteomic analyses of chemoautotrophic iron-oxidizing "Leptospirillum rubarum" (Group II) and "Leptospirillum ferrodiazotrophum" (Group III) bacteria in acid mine drainage biofilms.</title>
        <authorList>
            <person name="Goltsman D.S."/>
            <person name="Denef V.J."/>
            <person name="Singer S.W."/>
            <person name="VerBerkmoes N.C."/>
            <person name="Lefsrud M."/>
            <person name="Mueller R.S."/>
            <person name="Dick G.J."/>
            <person name="Sun C.L."/>
            <person name="Wheeler K.E."/>
            <person name="Zemla A."/>
            <person name="Baker B.J."/>
            <person name="Hauser L."/>
            <person name="Land M."/>
            <person name="Shah M.B."/>
            <person name="Thelen M.P."/>
            <person name="Hettich R.L."/>
            <person name="Banfield J.F."/>
        </authorList>
    </citation>
    <scope>NUCLEOTIDE SEQUENCE [LARGE SCALE GENOMIC DNA]</scope>
</reference>
<dbReference type="GO" id="GO:0042960">
    <property type="term" value="F:antimonite secondary active transmembrane transporter activity"/>
    <property type="evidence" value="ECO:0007669"/>
    <property type="project" value="TreeGrafter"/>
</dbReference>
<evidence type="ECO:0000256" key="3">
    <source>
        <dbReference type="ARBA" id="ARBA00022692"/>
    </source>
</evidence>
<evidence type="ECO:0000256" key="4">
    <source>
        <dbReference type="ARBA" id="ARBA00022989"/>
    </source>
</evidence>
<keyword evidence="6" id="KW-0059">Arsenical resistance</keyword>
<feature type="transmembrane region" description="Helical" evidence="6">
    <location>
        <begin position="103"/>
        <end position="123"/>
    </location>
</feature>
<dbReference type="GO" id="GO:0005886">
    <property type="term" value="C:plasma membrane"/>
    <property type="evidence" value="ECO:0007669"/>
    <property type="project" value="UniProtKB-SubCell"/>
</dbReference>
<comment type="function">
    <text evidence="6">Involved in arsenical resistance. Thought to form the channel of an arsenite pump.</text>
</comment>
<feature type="transmembrane region" description="Helical" evidence="6">
    <location>
        <begin position="61"/>
        <end position="94"/>
    </location>
</feature>
<protein>
    <recommendedName>
        <fullName evidence="6">Arsenical pump membrane protein</fullName>
    </recommendedName>
</protein>
<dbReference type="PANTHER" id="PTHR43302">
    <property type="entry name" value="TRANSPORTER ARSB-RELATED"/>
    <property type="match status" value="1"/>
</dbReference>
<dbReference type="GO" id="GO:0008490">
    <property type="term" value="F:arsenite secondary active transmembrane transporter activity"/>
    <property type="evidence" value="ECO:0007669"/>
    <property type="project" value="TreeGrafter"/>
</dbReference>
<keyword evidence="2" id="KW-1003">Cell membrane</keyword>
<dbReference type="PANTHER" id="PTHR43302:SF5">
    <property type="entry name" value="TRANSPORTER ARSB-RELATED"/>
    <property type="match status" value="1"/>
</dbReference>
<comment type="similarity">
    <text evidence="6">Belongs to the ArsB family.</text>
</comment>
<sequence>MALATGTIRMRDIPVVWHIVWDATLTFVALIVISLLLDEAGFFHHAALVITRAAGGSGKKLFFFIILLGAAISAVFANDGAALLLTPIVLALLLRMKISRHGALAFIIATGFIADTASLPFMISNLVNIIVARYFHLPFDRYAAVMIPVDLISILATALALWILFGRHLALHPHAEELPDPRSVIRDPVVFRAGIPVLVGVLVAYFATARLHLPAFVIMSAAAGLLLLLAARRPAPGGRSPIDVAKVLREAPWQIVLFSLSMYLVVYGLKNAGLTDHLARLLDAIGADGVTASSVGMGFLAAFLSSVMNNLPAVLVGTLAIHQAVHLTEPARQAMIYANIVGCDLGPKLTPIGSLATLLWLHVLEKKGEKIGWGPYIRTGFLLTPPILLAALLALAGILNLLPLPTLPSGPPAP</sequence>
<accession>C6HYX6</accession>
<feature type="transmembrane region" description="Helical" evidence="6">
    <location>
        <begin position="189"/>
        <end position="207"/>
    </location>
</feature>
<dbReference type="Proteomes" id="UP000009374">
    <property type="component" value="Unassembled WGS sequence"/>
</dbReference>
<feature type="transmembrane region" description="Helical" evidence="6">
    <location>
        <begin position="281"/>
        <end position="304"/>
    </location>
</feature>
<dbReference type="EMBL" id="GG693879">
    <property type="protein sequence ID" value="EES52162.1"/>
    <property type="molecule type" value="Genomic_DNA"/>
</dbReference>
<dbReference type="NCBIfam" id="NF011980">
    <property type="entry name" value="PRK15445.1"/>
    <property type="match status" value="1"/>
</dbReference>
<dbReference type="InterPro" id="IPR000802">
    <property type="entry name" value="Arsenical_pump_ArsB"/>
</dbReference>
<keyword evidence="8" id="KW-1185">Reference proteome</keyword>
<feature type="transmembrane region" description="Helical" evidence="6">
    <location>
        <begin position="15"/>
        <end position="37"/>
    </location>
</feature>
<keyword evidence="3 6" id="KW-0812">Transmembrane</keyword>
<dbReference type="GO" id="GO:0046685">
    <property type="term" value="P:response to arsenic-containing substance"/>
    <property type="evidence" value="ECO:0007669"/>
    <property type="project" value="UniProtKB-KW"/>
</dbReference>
<evidence type="ECO:0000256" key="2">
    <source>
        <dbReference type="ARBA" id="ARBA00022475"/>
    </source>
</evidence>
<keyword evidence="4 6" id="KW-1133">Transmembrane helix</keyword>
<evidence type="ECO:0000256" key="6">
    <source>
        <dbReference type="RuleBase" id="RU004993"/>
    </source>
</evidence>
<proteinExistence type="inferred from homology"/>
<evidence type="ECO:0000313" key="7">
    <source>
        <dbReference type="EMBL" id="EES52162.1"/>
    </source>
</evidence>
<name>C6HYX6_9BACT</name>
<keyword evidence="5 6" id="KW-0472">Membrane</keyword>